<dbReference type="GO" id="GO:0005730">
    <property type="term" value="C:nucleolus"/>
    <property type="evidence" value="ECO:0007669"/>
    <property type="project" value="TreeGrafter"/>
</dbReference>
<dbReference type="AlphaFoldDB" id="A0A8S0VT49"/>
<feature type="region of interest" description="Disordered" evidence="2">
    <location>
        <begin position="1"/>
        <end position="25"/>
    </location>
</feature>
<feature type="region of interest" description="Disordered" evidence="2">
    <location>
        <begin position="128"/>
        <end position="174"/>
    </location>
</feature>
<organism evidence="3 4">
    <name type="scientific">Cyclocybe aegerita</name>
    <name type="common">Black poplar mushroom</name>
    <name type="synonym">Agrocybe aegerita</name>
    <dbReference type="NCBI Taxonomy" id="1973307"/>
    <lineage>
        <taxon>Eukaryota</taxon>
        <taxon>Fungi</taxon>
        <taxon>Dikarya</taxon>
        <taxon>Basidiomycota</taxon>
        <taxon>Agaricomycotina</taxon>
        <taxon>Agaricomycetes</taxon>
        <taxon>Agaricomycetidae</taxon>
        <taxon>Agaricales</taxon>
        <taxon>Agaricineae</taxon>
        <taxon>Bolbitiaceae</taxon>
        <taxon>Cyclocybe</taxon>
    </lineage>
</organism>
<accession>A0A8S0VT49</accession>
<dbReference type="PANTHER" id="PTHR12821">
    <property type="entry name" value="BYSTIN"/>
    <property type="match status" value="1"/>
</dbReference>
<evidence type="ECO:0008006" key="5">
    <source>
        <dbReference type="Google" id="ProtNLM"/>
    </source>
</evidence>
<evidence type="ECO:0000313" key="3">
    <source>
        <dbReference type="EMBL" id="CAA7259480.1"/>
    </source>
</evidence>
<sequence>MTHDFRKIKRDERRETKGKGRTGAADMVGRVLCQLTLDPNSVSLGTCRSTKSFAPSITSTMPRTPKSSGKSRHDPLIVQLDEDEVEAKYGRISQPGKRKKSRRSNADEDSAEVILDPKTSRRIFELAKDQQDELDMPEDEEIPEEDDDERAQVLSRPRIPQGQMDEDEEGEFDNTGADIEDEYEIDPEDMEALDALHPANAGERKTLADLIFAKLDSREVTSTAAIQKVHQDRDAPDPAAGLNPAVVEAYSKIGLLLRSYKSGPLPKLFKVIPSLPAWARMLALTHPENWSPHACWAATKIFISNMKPAQAQLFLSIVLLDAIREDIAENKKLNVHYYEALKKSLYKPGAFFKGIIFPLLDQGCTLKEATIVASILARTKIPVLHSSAALLRIAEMDYTGPNSLFIRVLLDKKYELPYKVVDALVFHFIRLSNNYKVKTRADSEKLPVLWHQSLLVFVQRYASDLTPDQKDALLDVIRATPHPQISAEVRRELVNSVVRGAPREPSDQDVIMG</sequence>
<comment type="caution">
    <text evidence="3">The sequence shown here is derived from an EMBL/GenBank/DDBJ whole genome shotgun (WGS) entry which is preliminary data.</text>
</comment>
<dbReference type="OrthoDB" id="2192561at2759"/>
<feature type="compositionally biased region" description="Basic and acidic residues" evidence="2">
    <location>
        <begin position="1"/>
        <end position="18"/>
    </location>
</feature>
<comment type="similarity">
    <text evidence="1">Belongs to the bystin family.</text>
</comment>
<evidence type="ECO:0000256" key="2">
    <source>
        <dbReference type="SAM" id="MobiDB-lite"/>
    </source>
</evidence>
<keyword evidence="4" id="KW-1185">Reference proteome</keyword>
<dbReference type="GO" id="GO:0030688">
    <property type="term" value="C:preribosome, small subunit precursor"/>
    <property type="evidence" value="ECO:0007669"/>
    <property type="project" value="TreeGrafter"/>
</dbReference>
<proteinExistence type="inferred from homology"/>
<protein>
    <recommendedName>
        <fullName evidence="5">Bystin</fullName>
    </recommendedName>
</protein>
<dbReference type="GO" id="GO:0006364">
    <property type="term" value="P:rRNA processing"/>
    <property type="evidence" value="ECO:0007669"/>
    <property type="project" value="TreeGrafter"/>
</dbReference>
<dbReference type="EMBL" id="CACVBS010000024">
    <property type="protein sequence ID" value="CAA7259480.1"/>
    <property type="molecule type" value="Genomic_DNA"/>
</dbReference>
<evidence type="ECO:0000313" key="4">
    <source>
        <dbReference type="Proteomes" id="UP000467700"/>
    </source>
</evidence>
<feature type="compositionally biased region" description="Acidic residues" evidence="2">
    <location>
        <begin position="164"/>
        <end position="174"/>
    </location>
</feature>
<name>A0A8S0VT49_CYCAE</name>
<evidence type="ECO:0000256" key="1">
    <source>
        <dbReference type="ARBA" id="ARBA00007114"/>
    </source>
</evidence>
<feature type="compositionally biased region" description="Polar residues" evidence="2">
    <location>
        <begin position="48"/>
        <end position="68"/>
    </location>
</feature>
<dbReference type="PANTHER" id="PTHR12821:SF0">
    <property type="entry name" value="BYSTIN"/>
    <property type="match status" value="1"/>
</dbReference>
<reference evidence="3 4" key="1">
    <citation type="submission" date="2020-01" db="EMBL/GenBank/DDBJ databases">
        <authorList>
            <person name="Gupta K D."/>
        </authorList>
    </citation>
    <scope>NUCLEOTIDE SEQUENCE [LARGE SCALE GENOMIC DNA]</scope>
</reference>
<feature type="region of interest" description="Disordered" evidence="2">
    <location>
        <begin position="48"/>
        <end position="113"/>
    </location>
</feature>
<gene>
    <name evidence="3" type="ORF">AAE3_LOCUS1682</name>
</gene>
<feature type="compositionally biased region" description="Acidic residues" evidence="2">
    <location>
        <begin position="132"/>
        <end position="149"/>
    </location>
</feature>
<dbReference type="GO" id="GO:0005737">
    <property type="term" value="C:cytoplasm"/>
    <property type="evidence" value="ECO:0007669"/>
    <property type="project" value="TreeGrafter"/>
</dbReference>
<dbReference type="InterPro" id="IPR007955">
    <property type="entry name" value="Bystin"/>
</dbReference>
<dbReference type="Proteomes" id="UP000467700">
    <property type="component" value="Unassembled WGS sequence"/>
</dbReference>
<dbReference type="Pfam" id="PF05291">
    <property type="entry name" value="Bystin"/>
    <property type="match status" value="1"/>
</dbReference>
<dbReference type="GO" id="GO:0030515">
    <property type="term" value="F:snoRNA binding"/>
    <property type="evidence" value="ECO:0007669"/>
    <property type="project" value="TreeGrafter"/>
</dbReference>